<protein>
    <submittedName>
        <fullName evidence="2">PDZ domain-containing protein</fullName>
    </submittedName>
</protein>
<feature type="transmembrane region" description="Helical" evidence="1">
    <location>
        <begin position="187"/>
        <end position="205"/>
    </location>
</feature>
<feature type="transmembrane region" description="Helical" evidence="1">
    <location>
        <begin position="138"/>
        <end position="158"/>
    </location>
</feature>
<comment type="caution">
    <text evidence="2">The sequence shown here is derived from an EMBL/GenBank/DDBJ whole genome shotgun (WGS) entry which is preliminary data.</text>
</comment>
<evidence type="ECO:0000256" key="1">
    <source>
        <dbReference type="SAM" id="Phobius"/>
    </source>
</evidence>
<feature type="transmembrane region" description="Helical" evidence="1">
    <location>
        <begin position="108"/>
        <end position="126"/>
    </location>
</feature>
<gene>
    <name evidence="2" type="ORF">ACFSBH_06800</name>
</gene>
<name>A0ABW4HRN4_9BACI</name>
<evidence type="ECO:0000313" key="2">
    <source>
        <dbReference type="EMBL" id="MFD1607355.1"/>
    </source>
</evidence>
<dbReference type="SUPFAM" id="SSF50156">
    <property type="entry name" value="PDZ domain-like"/>
    <property type="match status" value="1"/>
</dbReference>
<dbReference type="InterPro" id="IPR036034">
    <property type="entry name" value="PDZ_sf"/>
</dbReference>
<keyword evidence="1" id="KW-1133">Transmembrane helix</keyword>
<dbReference type="Proteomes" id="UP001597221">
    <property type="component" value="Unassembled WGS sequence"/>
</dbReference>
<dbReference type="Gene3D" id="2.30.42.10">
    <property type="match status" value="1"/>
</dbReference>
<feature type="transmembrane region" description="Helical" evidence="1">
    <location>
        <begin position="249"/>
        <end position="266"/>
    </location>
</feature>
<proteinExistence type="predicted"/>
<evidence type="ECO:0000313" key="3">
    <source>
        <dbReference type="Proteomes" id="UP001597221"/>
    </source>
</evidence>
<feature type="transmembrane region" description="Helical" evidence="1">
    <location>
        <begin position="20"/>
        <end position="37"/>
    </location>
</feature>
<feature type="transmembrane region" description="Helical" evidence="1">
    <location>
        <begin position="57"/>
        <end position="76"/>
    </location>
</feature>
<keyword evidence="1" id="KW-0472">Membrane</keyword>
<keyword evidence="3" id="KW-1185">Reference proteome</keyword>
<reference evidence="3" key="1">
    <citation type="journal article" date="2019" name="Int. J. Syst. Evol. Microbiol.">
        <title>The Global Catalogue of Microorganisms (GCM) 10K type strain sequencing project: providing services to taxonomists for standard genome sequencing and annotation.</title>
        <authorList>
            <consortium name="The Broad Institute Genomics Platform"/>
            <consortium name="The Broad Institute Genome Sequencing Center for Infectious Disease"/>
            <person name="Wu L."/>
            <person name="Ma J."/>
        </authorList>
    </citation>
    <scope>NUCLEOTIDE SEQUENCE [LARGE SCALE GENOMIC DNA]</scope>
    <source>
        <strain evidence="3">CGMCC 1.12376</strain>
    </source>
</reference>
<organism evidence="2 3">
    <name type="scientific">Oceanobacillus luteolus</name>
    <dbReference type="NCBI Taxonomy" id="1274358"/>
    <lineage>
        <taxon>Bacteria</taxon>
        <taxon>Bacillati</taxon>
        <taxon>Bacillota</taxon>
        <taxon>Bacilli</taxon>
        <taxon>Bacillales</taxon>
        <taxon>Bacillaceae</taxon>
        <taxon>Oceanobacillus</taxon>
    </lineage>
</organism>
<sequence length="397" mass="45362">MVELWLQELARGALKVFVNPLFYWIFILVVLAGYQRIKNERQQFGVKVFDLFSEWKYTWFPAILTGLILSIIFAGVGLVYSYGTIIVLSVMMIILSIHLRFTLLSPSYTIGLTYIVLLFAPVIIKNQNYIPESYFTDINYLGLALLLGVMLIVEAFFIRRVKRDETFPRLLKSERGIWIGEHQIKKLTMIPLIFLVPGGVIESFAPYWPLISINDTTYGLVLFPFLLGFSHRVRASIAPLAAKHLSKKILLLGILVLAISVTGYYLKGLSLLALLIALFGREFITYRFRTQEKQKNAFFKPEEVGLRVIGIIPGTPAERLDIQVGEVVYKVNDKRIYSSDGFYEALQTSGAYFKLDILDDNGEVRFVQSAFYESDHYRLGLLFVEKPHRTKQAVNEG</sequence>
<keyword evidence="1" id="KW-0812">Transmembrane</keyword>
<dbReference type="RefSeq" id="WP_251513046.1">
    <property type="nucleotide sequence ID" value="NZ_JAMBON010000009.1"/>
</dbReference>
<dbReference type="EMBL" id="JBHUDE010000034">
    <property type="protein sequence ID" value="MFD1607355.1"/>
    <property type="molecule type" value="Genomic_DNA"/>
</dbReference>
<accession>A0ABW4HRN4</accession>